<proteinExistence type="predicted"/>
<evidence type="ECO:0000256" key="3">
    <source>
        <dbReference type="ARBA" id="ARBA00022833"/>
    </source>
</evidence>
<sequence length="360" mass="41918">MPSKKQNKQQRQAEKKLKSKRASQVAEDKTFGLKNKNKSKRVQKYVETVKKQDPELRKQDEIAKRKGDEKKAIEKAQEEAARLLKTSIPKQKIPFGVDPKTILCEYFKVGACTRGKNCKFSHDLGIVRKGEKRDLYTDEKDRIKEQDREDKLNDTMDQWDEEKLRKVVASKQKGKQPSTDKVCKYFIGAVEDGKYGWFWKCPNNDSKMGIECKYRHSLPPGFVLKTKEQTRQERLDADKMPKITLEEYIETARDQLAHDKLTEMTQETFTKWKKDHKQKILNQKEAKKMTKTVLNGREIVMKKFQDRFFREEEELAAEKGTAVDMSEFRKALKEIDEKESDGTVIKDYGDGEGAFAEANA</sequence>
<evidence type="ECO:0000259" key="6">
    <source>
        <dbReference type="PROSITE" id="PS50103"/>
    </source>
</evidence>
<dbReference type="Gene3D" id="6.20.400.10">
    <property type="match status" value="1"/>
</dbReference>
<evidence type="ECO:0000313" key="8">
    <source>
        <dbReference type="Proteomes" id="UP000662931"/>
    </source>
</evidence>
<protein>
    <recommendedName>
        <fullName evidence="6">C3H1-type domain-containing protein</fullName>
    </recommendedName>
</protein>
<accession>A0A875RYJ7</accession>
<evidence type="ECO:0000256" key="2">
    <source>
        <dbReference type="ARBA" id="ARBA00022771"/>
    </source>
</evidence>
<dbReference type="GO" id="GO:0008270">
    <property type="term" value="F:zinc ion binding"/>
    <property type="evidence" value="ECO:0007669"/>
    <property type="project" value="UniProtKB-KW"/>
</dbReference>
<evidence type="ECO:0000256" key="4">
    <source>
        <dbReference type="PROSITE-ProRule" id="PRU00723"/>
    </source>
</evidence>
<keyword evidence="2 4" id="KW-0863">Zinc-finger</keyword>
<dbReference type="InterPro" id="IPR036855">
    <property type="entry name" value="Znf_CCCH_sf"/>
</dbReference>
<dbReference type="EMBL" id="CP064812">
    <property type="protein sequence ID" value="QPG73703.1"/>
    <property type="molecule type" value="Genomic_DNA"/>
</dbReference>
<feature type="domain" description="C3H1-type" evidence="6">
    <location>
        <begin position="98"/>
        <end position="125"/>
    </location>
</feature>
<dbReference type="PANTHER" id="PTHR12681">
    <property type="entry name" value="ZINC FINGER-CONTAINING PROTEIN P48ZNF"/>
    <property type="match status" value="1"/>
</dbReference>
<keyword evidence="3 4" id="KW-0862">Zinc</keyword>
<dbReference type="Pfam" id="PF16543">
    <property type="entry name" value="DFRP_C"/>
    <property type="match status" value="1"/>
</dbReference>
<dbReference type="Proteomes" id="UP000662931">
    <property type="component" value="Chromosome 1"/>
</dbReference>
<dbReference type="GO" id="GO:0005829">
    <property type="term" value="C:cytosol"/>
    <property type="evidence" value="ECO:0007669"/>
    <property type="project" value="TreeGrafter"/>
</dbReference>
<feature type="region of interest" description="Disordered" evidence="5">
    <location>
        <begin position="1"/>
        <end position="43"/>
    </location>
</feature>
<gene>
    <name evidence="7" type="ORF">FOA43_001016</name>
</gene>
<dbReference type="KEGG" id="bnn:FOA43_001016"/>
<evidence type="ECO:0000256" key="5">
    <source>
        <dbReference type="SAM" id="MobiDB-lite"/>
    </source>
</evidence>
<feature type="zinc finger region" description="C3H1-type" evidence="4">
    <location>
        <begin position="98"/>
        <end position="125"/>
    </location>
</feature>
<dbReference type="Gene3D" id="3.30.1370.210">
    <property type="match status" value="1"/>
</dbReference>
<dbReference type="InterPro" id="IPR000571">
    <property type="entry name" value="Znf_CCCH"/>
</dbReference>
<name>A0A875RYJ7_EENNA</name>
<dbReference type="SMART" id="SM00356">
    <property type="entry name" value="ZnF_C3H1"/>
    <property type="match status" value="2"/>
</dbReference>
<dbReference type="AlphaFoldDB" id="A0A875RYJ7"/>
<reference evidence="7" key="1">
    <citation type="submission" date="2020-10" db="EMBL/GenBank/DDBJ databases">
        <authorList>
            <person name="Roach M.J.R."/>
        </authorList>
    </citation>
    <scope>NUCLEOTIDE SEQUENCE</scope>
    <source>
        <strain evidence="7">CBS 1945</strain>
    </source>
</reference>
<evidence type="ECO:0000313" key="7">
    <source>
        <dbReference type="EMBL" id="QPG73703.1"/>
    </source>
</evidence>
<dbReference type="OrthoDB" id="278280at2759"/>
<organism evidence="7 8">
    <name type="scientific">Eeniella nana</name>
    <name type="common">Yeast</name>
    <name type="synonym">Brettanomyces nanus</name>
    <dbReference type="NCBI Taxonomy" id="13502"/>
    <lineage>
        <taxon>Eukaryota</taxon>
        <taxon>Fungi</taxon>
        <taxon>Dikarya</taxon>
        <taxon>Ascomycota</taxon>
        <taxon>Saccharomycotina</taxon>
        <taxon>Pichiomycetes</taxon>
        <taxon>Pichiales</taxon>
        <taxon>Pichiaceae</taxon>
        <taxon>Brettanomyces</taxon>
    </lineage>
</organism>
<dbReference type="InterPro" id="IPR032378">
    <property type="entry name" value="ZC3H15/TMA46_C"/>
</dbReference>
<dbReference type="Pfam" id="PF00642">
    <property type="entry name" value="zf-CCCH"/>
    <property type="match status" value="1"/>
</dbReference>
<keyword evidence="1 4" id="KW-0479">Metal-binding</keyword>
<evidence type="ECO:0000256" key="1">
    <source>
        <dbReference type="ARBA" id="ARBA00022723"/>
    </source>
</evidence>
<dbReference type="PROSITE" id="PS50103">
    <property type="entry name" value="ZF_C3H1"/>
    <property type="match status" value="1"/>
</dbReference>
<dbReference type="PANTHER" id="PTHR12681:SF0">
    <property type="entry name" value="ZINC FINGER CCCH DOMAIN-CONTAINING PROTEIN 15"/>
    <property type="match status" value="1"/>
</dbReference>
<dbReference type="SUPFAM" id="SSF90229">
    <property type="entry name" value="CCCH zinc finger"/>
    <property type="match status" value="1"/>
</dbReference>
<dbReference type="GO" id="GO:0002181">
    <property type="term" value="P:cytoplasmic translation"/>
    <property type="evidence" value="ECO:0007669"/>
    <property type="project" value="TreeGrafter"/>
</dbReference>
<dbReference type="GO" id="GO:0003729">
    <property type="term" value="F:mRNA binding"/>
    <property type="evidence" value="ECO:0007669"/>
    <property type="project" value="TreeGrafter"/>
</dbReference>
<keyword evidence="8" id="KW-1185">Reference proteome</keyword>
<dbReference type="RefSeq" id="XP_038777268.1">
    <property type="nucleotide sequence ID" value="XM_038921340.1"/>
</dbReference>
<dbReference type="GeneID" id="62194417"/>